<evidence type="ECO:0000256" key="1">
    <source>
        <dbReference type="SAM" id="MobiDB-lite"/>
    </source>
</evidence>
<accession>A0A2S6IVL0</accession>
<evidence type="ECO:0000313" key="2">
    <source>
        <dbReference type="EMBL" id="PPK98384.1"/>
    </source>
</evidence>
<dbReference type="RefSeq" id="WP_245886274.1">
    <property type="nucleotide sequence ID" value="NZ_PTJD01000001.1"/>
</dbReference>
<comment type="caution">
    <text evidence="2">The sequence shown here is derived from an EMBL/GenBank/DDBJ whole genome shotgun (WGS) entry which is preliminary data.</text>
</comment>
<dbReference type="AlphaFoldDB" id="A0A2S6IVL0"/>
<protein>
    <recommendedName>
        <fullName evidence="4">Phosphodiesterase</fullName>
    </recommendedName>
</protein>
<dbReference type="Pfam" id="PF19461">
    <property type="entry name" value="DUF5998"/>
    <property type="match status" value="1"/>
</dbReference>
<sequence length="206" mass="21765">MRERTTSRRHVPDGGTAAELPPELIADVERAGYYPQLVTDVLRSALAGEPVQAHLVHLETTFDSAEVRRHVTVLALTPSRLVIAHADDHGPDETSPENYAVASTEAVALHRVESVVVSHVVTRPDQHRSGSTPHEVTLTVGWGAVRRVDLEPAGCADTECDADHGYTGSLSGDDLTLRVSAAAEGAGAVQAAVAFARALSEATARA</sequence>
<organism evidence="2 3">
    <name type="scientific">Kineococcus xinjiangensis</name>
    <dbReference type="NCBI Taxonomy" id="512762"/>
    <lineage>
        <taxon>Bacteria</taxon>
        <taxon>Bacillati</taxon>
        <taxon>Actinomycetota</taxon>
        <taxon>Actinomycetes</taxon>
        <taxon>Kineosporiales</taxon>
        <taxon>Kineosporiaceae</taxon>
        <taxon>Kineococcus</taxon>
    </lineage>
</organism>
<keyword evidence="3" id="KW-1185">Reference proteome</keyword>
<gene>
    <name evidence="2" type="ORF">CLV92_10179</name>
</gene>
<evidence type="ECO:0000313" key="3">
    <source>
        <dbReference type="Proteomes" id="UP000239485"/>
    </source>
</evidence>
<dbReference type="EMBL" id="PTJD01000001">
    <property type="protein sequence ID" value="PPK98384.1"/>
    <property type="molecule type" value="Genomic_DNA"/>
</dbReference>
<evidence type="ECO:0008006" key="4">
    <source>
        <dbReference type="Google" id="ProtNLM"/>
    </source>
</evidence>
<feature type="region of interest" description="Disordered" evidence="1">
    <location>
        <begin position="1"/>
        <end position="21"/>
    </location>
</feature>
<reference evidence="2 3" key="1">
    <citation type="submission" date="2018-02" db="EMBL/GenBank/DDBJ databases">
        <title>Genomic Encyclopedia of Archaeal and Bacterial Type Strains, Phase II (KMG-II): from individual species to whole genera.</title>
        <authorList>
            <person name="Goeker M."/>
        </authorList>
    </citation>
    <scope>NUCLEOTIDE SEQUENCE [LARGE SCALE GENOMIC DNA]</scope>
    <source>
        <strain evidence="2 3">DSM 22857</strain>
    </source>
</reference>
<proteinExistence type="predicted"/>
<name>A0A2S6IVL0_9ACTN</name>
<feature type="compositionally biased region" description="Basic and acidic residues" evidence="1">
    <location>
        <begin position="1"/>
        <end position="12"/>
    </location>
</feature>
<dbReference type="InterPro" id="IPR046040">
    <property type="entry name" value="DUF5998"/>
</dbReference>
<dbReference type="Proteomes" id="UP000239485">
    <property type="component" value="Unassembled WGS sequence"/>
</dbReference>